<evidence type="ECO:0000313" key="1">
    <source>
        <dbReference type="EMBL" id="MBD2184980.1"/>
    </source>
</evidence>
<sequence>MAKINPFALPRSPVATAIAVVSSLSLQLTKRSELPAMRQFTFSCKAIAPGYRQVDRPGTAIVKLVI</sequence>
<dbReference type="RefSeq" id="WP_190472442.1">
    <property type="nucleotide sequence ID" value="NZ_JACJPW010000101.1"/>
</dbReference>
<reference evidence="1" key="2">
    <citation type="submission" date="2020-08" db="EMBL/GenBank/DDBJ databases">
        <authorList>
            <person name="Chen M."/>
            <person name="Teng W."/>
            <person name="Zhao L."/>
            <person name="Hu C."/>
            <person name="Zhou Y."/>
            <person name="Han B."/>
            <person name="Song L."/>
            <person name="Shu W."/>
        </authorList>
    </citation>
    <scope>NUCLEOTIDE SEQUENCE</scope>
    <source>
        <strain evidence="1">FACHB-1375</strain>
    </source>
</reference>
<protein>
    <submittedName>
        <fullName evidence="1">Uncharacterized protein</fullName>
    </submittedName>
</protein>
<evidence type="ECO:0000313" key="2">
    <source>
        <dbReference type="Proteomes" id="UP000641646"/>
    </source>
</evidence>
<reference evidence="1" key="1">
    <citation type="journal article" date="2015" name="ISME J.">
        <title>Draft Genome Sequence of Streptomyces incarnatus NRRL8089, which Produces the Nucleoside Antibiotic Sinefungin.</title>
        <authorList>
            <person name="Oshima K."/>
            <person name="Hattori M."/>
            <person name="Shimizu H."/>
            <person name="Fukuda K."/>
            <person name="Nemoto M."/>
            <person name="Inagaki K."/>
            <person name="Tamura T."/>
        </authorList>
    </citation>
    <scope>NUCLEOTIDE SEQUENCE</scope>
    <source>
        <strain evidence="1">FACHB-1375</strain>
    </source>
</reference>
<comment type="caution">
    <text evidence="1">The sequence shown here is derived from an EMBL/GenBank/DDBJ whole genome shotgun (WGS) entry which is preliminary data.</text>
</comment>
<name>A0A926VJM4_9CYAN</name>
<dbReference type="EMBL" id="JACJPW010000101">
    <property type="protein sequence ID" value="MBD2184980.1"/>
    <property type="molecule type" value="Genomic_DNA"/>
</dbReference>
<organism evidence="1 2">
    <name type="scientific">Aerosakkonema funiforme FACHB-1375</name>
    <dbReference type="NCBI Taxonomy" id="2949571"/>
    <lineage>
        <taxon>Bacteria</taxon>
        <taxon>Bacillati</taxon>
        <taxon>Cyanobacteriota</taxon>
        <taxon>Cyanophyceae</taxon>
        <taxon>Oscillatoriophycideae</taxon>
        <taxon>Aerosakkonematales</taxon>
        <taxon>Aerosakkonemataceae</taxon>
        <taxon>Aerosakkonema</taxon>
    </lineage>
</organism>
<keyword evidence="2" id="KW-1185">Reference proteome</keyword>
<proteinExistence type="predicted"/>
<dbReference type="AlphaFoldDB" id="A0A926VJM4"/>
<dbReference type="Proteomes" id="UP000641646">
    <property type="component" value="Unassembled WGS sequence"/>
</dbReference>
<accession>A0A926VJM4</accession>
<gene>
    <name evidence="1" type="ORF">H6G03_28565</name>
</gene>